<feature type="coiled-coil region" evidence="1">
    <location>
        <begin position="49"/>
        <end position="76"/>
    </location>
</feature>
<feature type="transmembrane region" description="Helical" evidence="2">
    <location>
        <begin position="111"/>
        <end position="134"/>
    </location>
</feature>
<accession>A0A402AI20</accession>
<dbReference type="AlphaFoldDB" id="A0A402AI20"/>
<evidence type="ECO:0000313" key="3">
    <source>
        <dbReference type="EMBL" id="GCE18684.1"/>
    </source>
</evidence>
<feature type="transmembrane region" description="Helical" evidence="2">
    <location>
        <begin position="79"/>
        <end position="99"/>
    </location>
</feature>
<dbReference type="OrthoDB" id="9823829at2"/>
<protein>
    <submittedName>
        <fullName evidence="3">Uncharacterized protein</fullName>
    </submittedName>
</protein>
<evidence type="ECO:0000256" key="2">
    <source>
        <dbReference type="SAM" id="Phobius"/>
    </source>
</evidence>
<keyword evidence="2" id="KW-0472">Membrane</keyword>
<reference evidence="4" key="1">
    <citation type="submission" date="2018-12" db="EMBL/GenBank/DDBJ databases">
        <title>Tengunoibacter tsumagoiensis gen. nov., sp. nov., Dictyobacter kobayashii sp. nov., D. alpinus sp. nov., and D. joshuensis sp. nov. and description of Dictyobacteraceae fam. nov. within the order Ktedonobacterales isolated from Tengu-no-mugimeshi.</title>
        <authorList>
            <person name="Wang C.M."/>
            <person name="Zheng Y."/>
            <person name="Sakai Y."/>
            <person name="Toyoda A."/>
            <person name="Minakuchi Y."/>
            <person name="Abe K."/>
            <person name="Yokota A."/>
            <person name="Yabe S."/>
        </authorList>
    </citation>
    <scope>NUCLEOTIDE SEQUENCE [LARGE SCALE GENOMIC DNA]</scope>
    <source>
        <strain evidence="4">Uno11</strain>
    </source>
</reference>
<organism evidence="3 4">
    <name type="scientific">Dictyobacter kobayashii</name>
    <dbReference type="NCBI Taxonomy" id="2014872"/>
    <lineage>
        <taxon>Bacteria</taxon>
        <taxon>Bacillati</taxon>
        <taxon>Chloroflexota</taxon>
        <taxon>Ktedonobacteria</taxon>
        <taxon>Ktedonobacterales</taxon>
        <taxon>Dictyobacteraceae</taxon>
        <taxon>Dictyobacter</taxon>
    </lineage>
</organism>
<comment type="caution">
    <text evidence="3">The sequence shown here is derived from an EMBL/GenBank/DDBJ whole genome shotgun (WGS) entry which is preliminary data.</text>
</comment>
<keyword evidence="1" id="KW-0175">Coiled coil</keyword>
<evidence type="ECO:0000313" key="4">
    <source>
        <dbReference type="Proteomes" id="UP000287188"/>
    </source>
</evidence>
<feature type="transmembrane region" description="Helical" evidence="2">
    <location>
        <begin position="203"/>
        <end position="227"/>
    </location>
</feature>
<gene>
    <name evidence="3" type="ORF">KDK_24840</name>
</gene>
<evidence type="ECO:0000256" key="1">
    <source>
        <dbReference type="SAM" id="Coils"/>
    </source>
</evidence>
<dbReference type="RefSeq" id="WP_126550188.1">
    <property type="nucleotide sequence ID" value="NZ_BIFS01000001.1"/>
</dbReference>
<keyword evidence="2" id="KW-1133">Transmembrane helix</keyword>
<dbReference type="EMBL" id="BIFS01000001">
    <property type="protein sequence ID" value="GCE18684.1"/>
    <property type="molecule type" value="Genomic_DNA"/>
</dbReference>
<proteinExistence type="predicted"/>
<keyword evidence="2" id="KW-0812">Transmembrane</keyword>
<dbReference type="Proteomes" id="UP000287188">
    <property type="component" value="Unassembled WGS sequence"/>
</dbReference>
<sequence>MARKTGGFVGWVGAKTSAWRERRQKPVPITVQASVPSAPDSPAPPRSLQERLDARFEDMMNEVDELNNDAYSLEEHAEYTFLSVVRFVLPFIFFLAFGYEDGLFMTGFREFSFVSFVLIMYVIGYGLEGLRTSLVYSMSFSRTEQRRRAFKQQMIFWIIMSVGCGIAQLASALVIQALGSDKAVVGNDAIALGAQVIMGKLPWIVYLAIGVRVALCAVADCVCSGFLHKKRETIEQKVAKITTRASNLGTVVQANLNAQSMIDNAQQFQQMIASQTAELKELRNQQKTVFDVVFKAGMNQVNRITEVTSTPELPPPDE</sequence>
<feature type="transmembrane region" description="Helical" evidence="2">
    <location>
        <begin position="155"/>
        <end position="178"/>
    </location>
</feature>
<keyword evidence="4" id="KW-1185">Reference proteome</keyword>
<name>A0A402AI20_9CHLR</name>